<dbReference type="RefSeq" id="WP_188479296.1">
    <property type="nucleotide sequence ID" value="NZ_BMFJ01000002.1"/>
</dbReference>
<dbReference type="SUPFAM" id="SSF52972">
    <property type="entry name" value="ITPase-like"/>
    <property type="match status" value="1"/>
</dbReference>
<comment type="cofactor">
    <cofactor evidence="1 4">
        <name>a divalent metal cation</name>
        <dbReference type="ChEBI" id="CHEBI:60240"/>
    </cofactor>
</comment>
<dbReference type="CDD" id="cd00555">
    <property type="entry name" value="Maf"/>
    <property type="match status" value="1"/>
</dbReference>
<comment type="caution">
    <text evidence="4">Lacks conserved residue(s) required for the propagation of feature annotation.</text>
</comment>
<dbReference type="PANTHER" id="PTHR43213:SF5">
    <property type="entry name" value="BIFUNCTIONAL DTTP_UTP PYROPHOSPHATASE_METHYLTRANSFERASE PROTEIN-RELATED"/>
    <property type="match status" value="1"/>
</dbReference>
<dbReference type="InterPro" id="IPR003697">
    <property type="entry name" value="Maf-like"/>
</dbReference>
<reference evidence="6" key="1">
    <citation type="journal article" date="2019" name="Int. J. Syst. Evol. Microbiol.">
        <title>The Global Catalogue of Microorganisms (GCM) 10K type strain sequencing project: providing services to taxonomists for standard genome sequencing and annotation.</title>
        <authorList>
            <consortium name="The Broad Institute Genomics Platform"/>
            <consortium name="The Broad Institute Genome Sequencing Center for Infectious Disease"/>
            <person name="Wu L."/>
            <person name="Ma J."/>
        </authorList>
    </citation>
    <scope>NUCLEOTIDE SEQUENCE [LARGE SCALE GENOMIC DNA]</scope>
    <source>
        <strain evidence="6">CGMCC 1.12664</strain>
    </source>
</reference>
<dbReference type="HAMAP" id="MF_00528">
    <property type="entry name" value="Maf"/>
    <property type="match status" value="1"/>
</dbReference>
<dbReference type="Proteomes" id="UP000612855">
    <property type="component" value="Unassembled WGS sequence"/>
</dbReference>
<organism evidence="5 6">
    <name type="scientific">Primorskyibacter flagellatus</name>
    <dbReference type="NCBI Taxonomy" id="1387277"/>
    <lineage>
        <taxon>Bacteria</taxon>
        <taxon>Pseudomonadati</taxon>
        <taxon>Pseudomonadota</taxon>
        <taxon>Alphaproteobacteria</taxon>
        <taxon>Rhodobacterales</taxon>
        <taxon>Roseobacteraceae</taxon>
        <taxon>Primorskyibacter</taxon>
    </lineage>
</organism>
<keyword evidence="6" id="KW-1185">Reference proteome</keyword>
<dbReference type="PANTHER" id="PTHR43213">
    <property type="entry name" value="BIFUNCTIONAL DTTP/UTP PYROPHOSPHATASE/METHYLTRANSFERASE PROTEIN-RELATED"/>
    <property type="match status" value="1"/>
</dbReference>
<evidence type="ECO:0000256" key="3">
    <source>
        <dbReference type="ARBA" id="ARBA00023080"/>
    </source>
</evidence>
<keyword evidence="2 4" id="KW-0378">Hydrolase</keyword>
<evidence type="ECO:0000256" key="2">
    <source>
        <dbReference type="ARBA" id="ARBA00022801"/>
    </source>
</evidence>
<comment type="caution">
    <text evidence="5">The sequence shown here is derived from an EMBL/GenBank/DDBJ whole genome shotgun (WGS) entry which is preliminary data.</text>
</comment>
<proteinExistence type="inferred from homology"/>
<feature type="active site" description="Proton acceptor" evidence="4">
    <location>
        <position position="75"/>
    </location>
</feature>
<dbReference type="PIRSF" id="PIRSF006305">
    <property type="entry name" value="Maf"/>
    <property type="match status" value="1"/>
</dbReference>
<dbReference type="GO" id="GO:0047429">
    <property type="term" value="F:nucleoside triphosphate diphosphatase activity"/>
    <property type="evidence" value="ECO:0007669"/>
    <property type="project" value="UniProtKB-EC"/>
</dbReference>
<comment type="function">
    <text evidence="4">Nucleoside triphosphate pyrophosphatase. May have a dual role in cell division arrest and in preventing the incorporation of modified nucleotides into cellular nucleic acids.</text>
</comment>
<comment type="catalytic activity">
    <reaction evidence="4">
        <text>a 2'-deoxyribonucleoside 5'-triphosphate + H2O = a 2'-deoxyribonucleoside 5'-phosphate + diphosphate + H(+)</text>
        <dbReference type="Rhea" id="RHEA:44644"/>
        <dbReference type="ChEBI" id="CHEBI:15377"/>
        <dbReference type="ChEBI" id="CHEBI:15378"/>
        <dbReference type="ChEBI" id="CHEBI:33019"/>
        <dbReference type="ChEBI" id="CHEBI:61560"/>
        <dbReference type="ChEBI" id="CHEBI:65317"/>
        <dbReference type="EC" id="3.6.1.9"/>
    </reaction>
</comment>
<name>A0A917AE63_9RHOB</name>
<dbReference type="GO" id="GO:0005737">
    <property type="term" value="C:cytoplasm"/>
    <property type="evidence" value="ECO:0007669"/>
    <property type="project" value="UniProtKB-SubCell"/>
</dbReference>
<accession>A0A917AE63</accession>
<evidence type="ECO:0000313" key="5">
    <source>
        <dbReference type="EMBL" id="GGE46291.1"/>
    </source>
</evidence>
<dbReference type="Pfam" id="PF02545">
    <property type="entry name" value="Maf"/>
    <property type="match status" value="1"/>
</dbReference>
<dbReference type="EMBL" id="BMFJ01000002">
    <property type="protein sequence ID" value="GGE46291.1"/>
    <property type="molecule type" value="Genomic_DNA"/>
</dbReference>
<comment type="subcellular location">
    <subcellularLocation>
        <location evidence="4">Cytoplasm</location>
    </subcellularLocation>
</comment>
<gene>
    <name evidence="5" type="ORF">GCM10011360_37000</name>
</gene>
<sequence>MPDLILASGSAIRAALLGRAQVPFRVRTAPVDEDAIKASLLAEGTRPRDIADALAEAKAQRVGVKEPAALTLGCDQILDLDGTVFSKPESREQAADQLSRLSGKTHRLHSAAVIFYDAQPVWRFVGEARMTMRPLSPAYISDYLDRGWPELGTSVGVYRIEEEGSRLFSRIDGDYFSILGLPLLPLLTFLQDREVIRT</sequence>
<keyword evidence="3 4" id="KW-0546">Nucleotide metabolism</keyword>
<comment type="similarity">
    <text evidence="4">Belongs to the Maf family.</text>
</comment>
<evidence type="ECO:0000313" key="6">
    <source>
        <dbReference type="Proteomes" id="UP000612855"/>
    </source>
</evidence>
<dbReference type="Gene3D" id="3.90.950.10">
    <property type="match status" value="1"/>
</dbReference>
<comment type="catalytic activity">
    <reaction evidence="4">
        <text>a ribonucleoside 5'-triphosphate + H2O = a ribonucleoside 5'-phosphate + diphosphate + H(+)</text>
        <dbReference type="Rhea" id="RHEA:23996"/>
        <dbReference type="ChEBI" id="CHEBI:15377"/>
        <dbReference type="ChEBI" id="CHEBI:15378"/>
        <dbReference type="ChEBI" id="CHEBI:33019"/>
        <dbReference type="ChEBI" id="CHEBI:58043"/>
        <dbReference type="ChEBI" id="CHEBI:61557"/>
        <dbReference type="EC" id="3.6.1.9"/>
    </reaction>
</comment>
<dbReference type="EC" id="3.6.1.9" evidence="4"/>
<dbReference type="AlphaFoldDB" id="A0A917AE63"/>
<protein>
    <recommendedName>
        <fullName evidence="4">Nucleoside triphosphate pyrophosphatase</fullName>
        <ecNumber evidence="4">3.6.1.9</ecNumber>
    </recommendedName>
    <alternativeName>
        <fullName evidence="4">Nucleotide pyrophosphatase</fullName>
        <shortName evidence="4">Nucleotide PPase</shortName>
    </alternativeName>
</protein>
<dbReference type="GO" id="GO:0009117">
    <property type="term" value="P:nucleotide metabolic process"/>
    <property type="evidence" value="ECO:0007669"/>
    <property type="project" value="UniProtKB-KW"/>
</dbReference>
<evidence type="ECO:0000256" key="1">
    <source>
        <dbReference type="ARBA" id="ARBA00001968"/>
    </source>
</evidence>
<keyword evidence="4" id="KW-0963">Cytoplasm</keyword>
<dbReference type="InterPro" id="IPR029001">
    <property type="entry name" value="ITPase-like_fam"/>
</dbReference>
<evidence type="ECO:0000256" key="4">
    <source>
        <dbReference type="HAMAP-Rule" id="MF_00528"/>
    </source>
</evidence>